<dbReference type="RefSeq" id="WP_345928627.1">
    <property type="nucleotide sequence ID" value="NZ_JBDIVF010000007.1"/>
</dbReference>
<organism evidence="1 2">
    <name type="scientific">Uliginosibacterium paludis</name>
    <dbReference type="NCBI Taxonomy" id="1615952"/>
    <lineage>
        <taxon>Bacteria</taxon>
        <taxon>Pseudomonadati</taxon>
        <taxon>Pseudomonadota</taxon>
        <taxon>Betaproteobacteria</taxon>
        <taxon>Rhodocyclales</taxon>
        <taxon>Zoogloeaceae</taxon>
        <taxon>Uliginosibacterium</taxon>
    </lineage>
</organism>
<comment type="caution">
    <text evidence="1">The sequence shown here is derived from an EMBL/GenBank/DDBJ whole genome shotgun (WGS) entry which is preliminary data.</text>
</comment>
<evidence type="ECO:0000313" key="2">
    <source>
        <dbReference type="Proteomes" id="UP001548590"/>
    </source>
</evidence>
<reference evidence="1 2" key="1">
    <citation type="submission" date="2024-07" db="EMBL/GenBank/DDBJ databases">
        <title>Uliginosibacterium paludis KCTC:42655.</title>
        <authorList>
            <person name="Kim M.K."/>
        </authorList>
    </citation>
    <scope>NUCLEOTIDE SEQUENCE [LARGE SCALE GENOMIC DNA]</scope>
    <source>
        <strain evidence="1 2">KCTC 42655</strain>
    </source>
</reference>
<dbReference type="Proteomes" id="UP001548590">
    <property type="component" value="Unassembled WGS sequence"/>
</dbReference>
<sequence>MPYIRRSPQGEIAALLNEAAPDATEFLPATAPEVCRFLGTPAAEAFNGLDSDFIRVMEDLIDVMLDKGLLRLTDLPAEAQRKLLARKDMRRQMQGALRLLDDSDVI</sequence>
<protein>
    <recommendedName>
        <fullName evidence="3">Tryptophan synthase subunit beta like protein</fullName>
    </recommendedName>
</protein>
<proteinExistence type="predicted"/>
<name>A0ABV2CTR1_9RHOO</name>
<dbReference type="EMBL" id="JBEWLZ010000009">
    <property type="protein sequence ID" value="MET1491183.1"/>
    <property type="molecule type" value="Genomic_DNA"/>
</dbReference>
<keyword evidence="2" id="KW-1185">Reference proteome</keyword>
<evidence type="ECO:0000313" key="1">
    <source>
        <dbReference type="EMBL" id="MET1491183.1"/>
    </source>
</evidence>
<accession>A0ABV2CTR1</accession>
<evidence type="ECO:0008006" key="3">
    <source>
        <dbReference type="Google" id="ProtNLM"/>
    </source>
</evidence>
<gene>
    <name evidence="1" type="ORF">ABVT11_15195</name>
</gene>